<comment type="caution">
    <text evidence="3">The sequence shown here is derived from an EMBL/GenBank/DDBJ whole genome shotgun (WGS) entry which is preliminary data.</text>
</comment>
<dbReference type="SUPFAM" id="SSF57997">
    <property type="entry name" value="Tropomyosin"/>
    <property type="match status" value="1"/>
</dbReference>
<feature type="coiled-coil region" evidence="1">
    <location>
        <begin position="40"/>
        <end position="109"/>
    </location>
</feature>
<dbReference type="EMBL" id="AMZH03000386">
    <property type="protein sequence ID" value="RRT84037.1"/>
    <property type="molecule type" value="Genomic_DNA"/>
</dbReference>
<evidence type="ECO:0000313" key="3">
    <source>
        <dbReference type="EMBL" id="RRT84037.1"/>
    </source>
</evidence>
<accession>A0A427B6F9</accession>
<feature type="region of interest" description="Disordered" evidence="2">
    <location>
        <begin position="140"/>
        <end position="170"/>
    </location>
</feature>
<sequence length="170" mass="19640">MALFDRVHDVGRLITFMDYRITSLQEEIDASKSRGGLKAVVAAEERATELEKELEETKRERDEVLQRLEISDKELNEAQGDLSKAQRQLKEARVRAQRADDELLKSMKELESARVKLPKRAIDDYKGSAGFKEYLKRMEVEEDPFTIQPEDDSMPMERQQAFDDSDSPES</sequence>
<protein>
    <submittedName>
        <fullName evidence="3">Uncharacterized protein</fullName>
    </submittedName>
</protein>
<dbReference type="AlphaFoldDB" id="A0A427B6F9"/>
<organism evidence="3 4">
    <name type="scientific">Ensete ventricosum</name>
    <name type="common">Abyssinian banana</name>
    <name type="synonym">Musa ensete</name>
    <dbReference type="NCBI Taxonomy" id="4639"/>
    <lineage>
        <taxon>Eukaryota</taxon>
        <taxon>Viridiplantae</taxon>
        <taxon>Streptophyta</taxon>
        <taxon>Embryophyta</taxon>
        <taxon>Tracheophyta</taxon>
        <taxon>Spermatophyta</taxon>
        <taxon>Magnoliopsida</taxon>
        <taxon>Liliopsida</taxon>
        <taxon>Zingiberales</taxon>
        <taxon>Musaceae</taxon>
        <taxon>Ensete</taxon>
    </lineage>
</organism>
<name>A0A427B6F9_ENSVE</name>
<evidence type="ECO:0000313" key="4">
    <source>
        <dbReference type="Proteomes" id="UP000287651"/>
    </source>
</evidence>
<dbReference type="Gene3D" id="1.10.287.1490">
    <property type="match status" value="1"/>
</dbReference>
<reference evidence="3 4" key="1">
    <citation type="journal article" date="2014" name="Agronomy (Basel)">
        <title>A Draft Genome Sequence for Ensete ventricosum, the Drought-Tolerant Tree Against Hunger.</title>
        <authorList>
            <person name="Harrison J."/>
            <person name="Moore K.A."/>
            <person name="Paszkiewicz K."/>
            <person name="Jones T."/>
            <person name="Grant M."/>
            <person name="Ambacheew D."/>
            <person name="Muzemil S."/>
            <person name="Studholme D.J."/>
        </authorList>
    </citation>
    <scope>NUCLEOTIDE SEQUENCE [LARGE SCALE GENOMIC DNA]</scope>
</reference>
<keyword evidence="1" id="KW-0175">Coiled coil</keyword>
<evidence type="ECO:0000256" key="1">
    <source>
        <dbReference type="SAM" id="Coils"/>
    </source>
</evidence>
<gene>
    <name evidence="3" type="ORF">B296_00016040</name>
</gene>
<feature type="compositionally biased region" description="Acidic residues" evidence="2">
    <location>
        <begin position="140"/>
        <end position="154"/>
    </location>
</feature>
<dbReference type="Proteomes" id="UP000287651">
    <property type="component" value="Unassembled WGS sequence"/>
</dbReference>
<proteinExistence type="predicted"/>
<evidence type="ECO:0000256" key="2">
    <source>
        <dbReference type="SAM" id="MobiDB-lite"/>
    </source>
</evidence>